<feature type="transmembrane region" description="Helical" evidence="1">
    <location>
        <begin position="93"/>
        <end position="116"/>
    </location>
</feature>
<name>A0ABR5P845_9LACO</name>
<keyword evidence="3" id="KW-1185">Reference proteome</keyword>
<accession>A0ABR5P845</accession>
<comment type="caution">
    <text evidence="2">The sequence shown here is derived from an EMBL/GenBank/DDBJ whole genome shotgun (WGS) entry which is preliminary data.</text>
</comment>
<sequence>MNLELRNDWALFKIQLTIAFKERFYFVYTLIVPMFMVFLNKTLNFQDNESIYVYWSYIVVTTVFNGFLLNLIRLRESGFLKTLTYLSGSRHSIVLANLLVQLIIVQLEIFLFNLYVTFFITHVSSLTFVYGFLASSLITVLCIAMTSIFFVLKIRRVVFNYLSGGIFTVGVLLLGVHPQGFNKALLTIFSPFQFAYGLYVIPCSTIKYAVFLAFCSLLYLIISVLVFKKFSIGEKLR</sequence>
<dbReference type="Proteomes" id="UP000051379">
    <property type="component" value="Unassembled WGS sequence"/>
</dbReference>
<dbReference type="EMBL" id="AZDO01000046">
    <property type="protein sequence ID" value="KRK95773.1"/>
    <property type="molecule type" value="Genomic_DNA"/>
</dbReference>
<keyword evidence="1" id="KW-0812">Transmembrane</keyword>
<feature type="transmembrane region" description="Helical" evidence="1">
    <location>
        <begin position="184"/>
        <end position="201"/>
    </location>
</feature>
<feature type="transmembrane region" description="Helical" evidence="1">
    <location>
        <begin position="159"/>
        <end position="178"/>
    </location>
</feature>
<evidence type="ECO:0000313" key="3">
    <source>
        <dbReference type="Proteomes" id="UP000051379"/>
    </source>
</evidence>
<feature type="transmembrane region" description="Helical" evidence="1">
    <location>
        <begin position="23"/>
        <end position="39"/>
    </location>
</feature>
<organism evidence="2 3">
    <name type="scientific">Companilactobacillus futsaii JCM 17355</name>
    <dbReference type="NCBI Taxonomy" id="1423818"/>
    <lineage>
        <taxon>Bacteria</taxon>
        <taxon>Bacillati</taxon>
        <taxon>Bacillota</taxon>
        <taxon>Bacilli</taxon>
        <taxon>Lactobacillales</taxon>
        <taxon>Lactobacillaceae</taxon>
        <taxon>Companilactobacillus</taxon>
    </lineage>
</organism>
<reference evidence="2 3" key="1">
    <citation type="journal article" date="2015" name="Genome Announc.">
        <title>Expanding the biotechnology potential of lactobacilli through comparative genomics of 213 strains and associated genera.</title>
        <authorList>
            <person name="Sun Z."/>
            <person name="Harris H.M."/>
            <person name="McCann A."/>
            <person name="Guo C."/>
            <person name="Argimon S."/>
            <person name="Zhang W."/>
            <person name="Yang X."/>
            <person name="Jeffery I.B."/>
            <person name="Cooney J.C."/>
            <person name="Kagawa T.F."/>
            <person name="Liu W."/>
            <person name="Song Y."/>
            <person name="Salvetti E."/>
            <person name="Wrobel A."/>
            <person name="Rasinkangas P."/>
            <person name="Parkhill J."/>
            <person name="Rea M.C."/>
            <person name="O'Sullivan O."/>
            <person name="Ritari J."/>
            <person name="Douillard F.P."/>
            <person name="Paul Ross R."/>
            <person name="Yang R."/>
            <person name="Briner A.E."/>
            <person name="Felis G.E."/>
            <person name="de Vos W.M."/>
            <person name="Barrangou R."/>
            <person name="Klaenhammer T.R."/>
            <person name="Caufield P.W."/>
            <person name="Cui Y."/>
            <person name="Zhang H."/>
            <person name="O'Toole P.W."/>
        </authorList>
    </citation>
    <scope>NUCLEOTIDE SEQUENCE [LARGE SCALE GENOMIC DNA]</scope>
    <source>
        <strain evidence="2 3">JCM 17355</strain>
    </source>
</reference>
<gene>
    <name evidence="2" type="ORF">FC88_GL002169</name>
</gene>
<feature type="transmembrane region" description="Helical" evidence="1">
    <location>
        <begin position="51"/>
        <end position="72"/>
    </location>
</feature>
<evidence type="ECO:0000313" key="2">
    <source>
        <dbReference type="EMBL" id="KRK95773.1"/>
    </source>
</evidence>
<keyword evidence="1" id="KW-1133">Transmembrane helix</keyword>
<keyword evidence="1" id="KW-0472">Membrane</keyword>
<feature type="transmembrane region" description="Helical" evidence="1">
    <location>
        <begin position="208"/>
        <end position="227"/>
    </location>
</feature>
<proteinExistence type="predicted"/>
<protein>
    <submittedName>
        <fullName evidence="2">Transport protein</fullName>
    </submittedName>
</protein>
<evidence type="ECO:0000256" key="1">
    <source>
        <dbReference type="SAM" id="Phobius"/>
    </source>
</evidence>
<feature type="transmembrane region" description="Helical" evidence="1">
    <location>
        <begin position="128"/>
        <end position="152"/>
    </location>
</feature>